<dbReference type="InterPro" id="IPR041614">
    <property type="entry name" value="DprA_WH"/>
</dbReference>
<dbReference type="InterPro" id="IPR036388">
    <property type="entry name" value="WH-like_DNA-bd_sf"/>
</dbReference>
<evidence type="ECO:0000313" key="4">
    <source>
        <dbReference type="EMBL" id="RZS97338.1"/>
    </source>
</evidence>
<comment type="similarity">
    <text evidence="1">Belongs to the DprA/Smf family.</text>
</comment>
<dbReference type="SUPFAM" id="SSF102405">
    <property type="entry name" value="MCP/YpsA-like"/>
    <property type="match status" value="1"/>
</dbReference>
<evidence type="ECO:0000313" key="5">
    <source>
        <dbReference type="Proteomes" id="UP000292209"/>
    </source>
</evidence>
<evidence type="ECO:0000259" key="3">
    <source>
        <dbReference type="Pfam" id="PF17782"/>
    </source>
</evidence>
<dbReference type="Proteomes" id="UP000292209">
    <property type="component" value="Unassembled WGS sequence"/>
</dbReference>
<name>A0A4Q7PCB0_9BACT</name>
<gene>
    <name evidence="4" type="ORF">BC751_2944</name>
</gene>
<evidence type="ECO:0000256" key="1">
    <source>
        <dbReference type="ARBA" id="ARBA00006525"/>
    </source>
</evidence>
<dbReference type="InterPro" id="IPR003488">
    <property type="entry name" value="DprA"/>
</dbReference>
<dbReference type="GO" id="GO:0009294">
    <property type="term" value="P:DNA-mediated transformation"/>
    <property type="evidence" value="ECO:0007669"/>
    <property type="project" value="InterPro"/>
</dbReference>
<comment type="caution">
    <text evidence="4">The sequence shown here is derived from an EMBL/GenBank/DDBJ whole genome shotgun (WGS) entry which is preliminary data.</text>
</comment>
<organism evidence="4 5">
    <name type="scientific">Cecembia calidifontis</name>
    <dbReference type="NCBI Taxonomy" id="1187080"/>
    <lineage>
        <taxon>Bacteria</taxon>
        <taxon>Pseudomonadati</taxon>
        <taxon>Bacteroidota</taxon>
        <taxon>Cytophagia</taxon>
        <taxon>Cytophagales</taxon>
        <taxon>Cyclobacteriaceae</taxon>
        <taxon>Cecembia</taxon>
    </lineage>
</organism>
<dbReference type="Pfam" id="PF17782">
    <property type="entry name" value="WHD_DprA"/>
    <property type="match status" value="1"/>
</dbReference>
<dbReference type="OrthoDB" id="9785707at2"/>
<proteinExistence type="inferred from homology"/>
<dbReference type="Pfam" id="PF02481">
    <property type="entry name" value="DNA_processg_A"/>
    <property type="match status" value="1"/>
</dbReference>
<feature type="domain" description="DprA winged helix" evidence="3">
    <location>
        <begin position="317"/>
        <end position="366"/>
    </location>
</feature>
<dbReference type="PANTHER" id="PTHR43022">
    <property type="entry name" value="PROTEIN SMF"/>
    <property type="match status" value="1"/>
</dbReference>
<feature type="domain" description="Smf/DprA SLOG" evidence="2">
    <location>
        <begin position="85"/>
        <end position="292"/>
    </location>
</feature>
<accession>A0A4Q7PCB0</accession>
<protein>
    <submittedName>
        <fullName evidence="4">DNA processing protein</fullName>
    </submittedName>
</protein>
<evidence type="ECO:0000259" key="2">
    <source>
        <dbReference type="Pfam" id="PF02481"/>
    </source>
</evidence>
<dbReference type="RefSeq" id="WP_130276202.1">
    <property type="nucleotide sequence ID" value="NZ_SGXG01000001.1"/>
</dbReference>
<dbReference type="PANTHER" id="PTHR43022:SF1">
    <property type="entry name" value="PROTEIN SMF"/>
    <property type="match status" value="1"/>
</dbReference>
<keyword evidence="5" id="KW-1185">Reference proteome</keyword>
<sequence length="373" mass="41139">MLDQAKDDLIYEIALNFIPQIGPAICRNIVGYAGSAQNFFEMPAGKAAKIPRISQKLLSFRSKKHEYLRSAEEIIQACQKKNIEIVTFSDNNFPIRLKGLDDCPVVLFHKGNINFNPPRTVGIVGTRNITEYGKSITKKIIEDLAPYAPMVISGLAYGVDIEAHRNALSCNLPTVAVLGSSVDQIYPSAHKSTAQSMLESGGILSEFPPGTIMHPTNFPKRNRIIAGLSDALIVVEAAKKGGALITAEIAYSYNKEVFAVPGNLQATYSEGCNNLIRSMKASIYTGPKDLEECLSWSKDSPKDNGTPTWDLSKFEQEDQEILLMLQTKKEVEIDSLALLLNMSVSTLAIRLLNLEFEGFIQALPGKRYKLKRP</sequence>
<dbReference type="NCBIfam" id="TIGR00732">
    <property type="entry name" value="dprA"/>
    <property type="match status" value="1"/>
</dbReference>
<dbReference type="AlphaFoldDB" id="A0A4Q7PCB0"/>
<dbReference type="EMBL" id="SGXG01000001">
    <property type="protein sequence ID" value="RZS97338.1"/>
    <property type="molecule type" value="Genomic_DNA"/>
</dbReference>
<dbReference type="Gene3D" id="1.10.10.10">
    <property type="entry name" value="Winged helix-like DNA-binding domain superfamily/Winged helix DNA-binding domain"/>
    <property type="match status" value="1"/>
</dbReference>
<dbReference type="Gene3D" id="3.40.50.450">
    <property type="match status" value="1"/>
</dbReference>
<dbReference type="InterPro" id="IPR057666">
    <property type="entry name" value="DrpA_SLOG"/>
</dbReference>
<reference evidence="4 5" key="1">
    <citation type="submission" date="2019-02" db="EMBL/GenBank/DDBJ databases">
        <title>Genomic Encyclopedia of Archaeal and Bacterial Type Strains, Phase II (KMG-II): from individual species to whole genera.</title>
        <authorList>
            <person name="Goeker M."/>
        </authorList>
    </citation>
    <scope>NUCLEOTIDE SEQUENCE [LARGE SCALE GENOMIC DNA]</scope>
    <source>
        <strain evidence="4 5">DSM 21411</strain>
    </source>
</reference>